<dbReference type="AlphaFoldDB" id="A0AAJ7RV31"/>
<gene>
    <name evidence="2" type="primary">LOC107274606</name>
</gene>
<evidence type="ECO:0000313" key="1">
    <source>
        <dbReference type="Proteomes" id="UP000694920"/>
    </source>
</evidence>
<dbReference type="Proteomes" id="UP000694920">
    <property type="component" value="Unplaced"/>
</dbReference>
<name>A0AAJ7RV31_CEPCN</name>
<dbReference type="GeneID" id="107274606"/>
<organism evidence="1 2">
    <name type="scientific">Cephus cinctus</name>
    <name type="common">Wheat stem sawfly</name>
    <dbReference type="NCBI Taxonomy" id="211228"/>
    <lineage>
        <taxon>Eukaryota</taxon>
        <taxon>Metazoa</taxon>
        <taxon>Ecdysozoa</taxon>
        <taxon>Arthropoda</taxon>
        <taxon>Hexapoda</taxon>
        <taxon>Insecta</taxon>
        <taxon>Pterygota</taxon>
        <taxon>Neoptera</taxon>
        <taxon>Endopterygota</taxon>
        <taxon>Hymenoptera</taxon>
        <taxon>Cephoidea</taxon>
        <taxon>Cephidae</taxon>
        <taxon>Cephus</taxon>
    </lineage>
</organism>
<reference evidence="2" key="1">
    <citation type="submission" date="2025-08" db="UniProtKB">
        <authorList>
            <consortium name="RefSeq"/>
        </authorList>
    </citation>
    <scope>IDENTIFICATION</scope>
</reference>
<sequence length="108" mass="11983">MVKPLVEYGCAIVPGTRRRIFYLGYTEVVTSVQSRTVNRVNGNRGSNSVAMKFRKSSKIEDQPEAEKDSALLTMAADDAIVIRNARKSYGKGVQILDDLNMIVKRGSM</sequence>
<evidence type="ECO:0000313" key="2">
    <source>
        <dbReference type="RefSeq" id="XP_024947611.1"/>
    </source>
</evidence>
<accession>A0AAJ7RV31</accession>
<proteinExistence type="predicted"/>
<protein>
    <submittedName>
        <fullName evidence="2">Uncharacterized protein LOC107274606 isoform X2</fullName>
    </submittedName>
</protein>
<dbReference type="RefSeq" id="XP_024947611.1">
    <property type="nucleotide sequence ID" value="XM_025091843.1"/>
</dbReference>
<keyword evidence="1" id="KW-1185">Reference proteome</keyword>